<evidence type="ECO:0000313" key="2">
    <source>
        <dbReference type="Proteomes" id="UP001058074"/>
    </source>
</evidence>
<accession>A0ACB5RF40</accession>
<gene>
    <name evidence="1" type="ORF">rsdtw13_26870</name>
</gene>
<protein>
    <submittedName>
        <fullName evidence="1">Uncharacterized protein</fullName>
    </submittedName>
</protein>
<sequence length="290" mass="33193">MIGIPLLITIAITAVLYLLAKRNTSYATEVSNMNKKEYPLREVRIIGLLIIDRFGLEKFKNRSRAIYEKMFSMYGLEVQEKFRWHVAYKLTLAIIAINAVYFLMLASGEFNVIFLIAGPVVAVGAYILTDSIEEENFKKRSKAIRYDFPEFLTKLVLLVNAGLTLERAWWTILKDIKGEPTILIKELTKTYNDMSSNIPKSKCLNDLSKRCKIPEVSKFTSIVLQNISRGSDSMVFMLQQLSDECWEERKQMAKQKGEEASTKLLFPMMLMLAAVFLVVLVPAMMQLFAL</sequence>
<comment type="caution">
    <text evidence="1">The sequence shown here is derived from an EMBL/GenBank/DDBJ whole genome shotgun (WGS) entry which is preliminary data.</text>
</comment>
<dbReference type="EMBL" id="BROD01000001">
    <property type="protein sequence ID" value="GKX67429.1"/>
    <property type="molecule type" value="Genomic_DNA"/>
</dbReference>
<name>A0ACB5RF40_9CLOT</name>
<keyword evidence="2" id="KW-1185">Reference proteome</keyword>
<proteinExistence type="predicted"/>
<reference evidence="1" key="1">
    <citation type="journal article" date="2025" name="Int. J. Syst. Evol. Microbiol.">
        <title>Inconstantimicrobium mannanitabidum sp. nov., a novel member of the family Clostridiaceae isolated from anoxic soil under the treatment of reductive soil disinfestation.</title>
        <authorList>
            <person name="Ueki A."/>
            <person name="Tonouchi A."/>
            <person name="Honma S."/>
            <person name="Kaku N."/>
            <person name="Ueki K."/>
        </authorList>
    </citation>
    <scope>NUCLEOTIDE SEQUENCE</scope>
    <source>
        <strain evidence="1">TW13</strain>
    </source>
</reference>
<dbReference type="Proteomes" id="UP001058074">
    <property type="component" value="Unassembled WGS sequence"/>
</dbReference>
<evidence type="ECO:0000313" key="1">
    <source>
        <dbReference type="EMBL" id="GKX67429.1"/>
    </source>
</evidence>
<organism evidence="1 2">
    <name type="scientific">Inconstantimicrobium mannanitabidum</name>
    <dbReference type="NCBI Taxonomy" id="1604901"/>
    <lineage>
        <taxon>Bacteria</taxon>
        <taxon>Bacillati</taxon>
        <taxon>Bacillota</taxon>
        <taxon>Clostridia</taxon>
        <taxon>Eubacteriales</taxon>
        <taxon>Clostridiaceae</taxon>
        <taxon>Inconstantimicrobium</taxon>
    </lineage>
</organism>